<feature type="region of interest" description="Disordered" evidence="1">
    <location>
        <begin position="37"/>
        <end position="75"/>
    </location>
</feature>
<name>A0ABU8RKL2_9ACTN</name>
<evidence type="ECO:0000256" key="1">
    <source>
        <dbReference type="SAM" id="MobiDB-lite"/>
    </source>
</evidence>
<sequence>MTAERPPRHRALRRALQGAAAGTSLLLLTALVVGAGSTRDDDTTTARSGHHGTVLVSPSPSGGAGPGADAGTADGAGAGTASVALAPGTKIGADGRVVHDHGDLEVTVMLAADGGTEVLGPVRPGASISFVNHTTADQVLTTDDGAVRVDVPLVQLVTVPAPDRPGTYRFVSRTDRTVTADVVVTGEAAGADGPDVAGGDAAAVVTSVEDEGPPTSR</sequence>
<proteinExistence type="predicted"/>
<organism evidence="2 3">
    <name type="scientific">Pseudokineococcus basanitobsidens</name>
    <dbReference type="NCBI Taxonomy" id="1926649"/>
    <lineage>
        <taxon>Bacteria</taxon>
        <taxon>Bacillati</taxon>
        <taxon>Actinomycetota</taxon>
        <taxon>Actinomycetes</taxon>
        <taxon>Kineosporiales</taxon>
        <taxon>Kineosporiaceae</taxon>
        <taxon>Pseudokineococcus</taxon>
    </lineage>
</organism>
<dbReference type="Proteomes" id="UP001387100">
    <property type="component" value="Unassembled WGS sequence"/>
</dbReference>
<evidence type="ECO:0000313" key="3">
    <source>
        <dbReference type="Proteomes" id="UP001387100"/>
    </source>
</evidence>
<dbReference type="EMBL" id="JBBIAA010000010">
    <property type="protein sequence ID" value="MEJ5945639.1"/>
    <property type="molecule type" value="Genomic_DNA"/>
</dbReference>
<accession>A0ABU8RKL2</accession>
<feature type="compositionally biased region" description="Gly residues" evidence="1">
    <location>
        <begin position="62"/>
        <end position="75"/>
    </location>
</feature>
<reference evidence="2 3" key="1">
    <citation type="journal article" date="2017" name="Int. J. Syst. Evol. Microbiol.">
        <title>Pseudokineococcus basanitobsidens sp. nov., isolated from volcanic rock.</title>
        <authorList>
            <person name="Lee D.W."/>
            <person name="Park M.Y."/>
            <person name="Kim J.J."/>
            <person name="Kim B.S."/>
        </authorList>
    </citation>
    <scope>NUCLEOTIDE SEQUENCE [LARGE SCALE GENOMIC DNA]</scope>
    <source>
        <strain evidence="2 3">DSM 103726</strain>
    </source>
</reference>
<gene>
    <name evidence="2" type="ORF">WDZ17_10080</name>
</gene>
<keyword evidence="3" id="KW-1185">Reference proteome</keyword>
<comment type="caution">
    <text evidence="2">The sequence shown here is derived from an EMBL/GenBank/DDBJ whole genome shotgun (WGS) entry which is preliminary data.</text>
</comment>
<protein>
    <submittedName>
        <fullName evidence="2">Uncharacterized protein</fullName>
    </submittedName>
</protein>
<dbReference type="RefSeq" id="WP_339575024.1">
    <property type="nucleotide sequence ID" value="NZ_JBBIAA010000010.1"/>
</dbReference>
<evidence type="ECO:0000313" key="2">
    <source>
        <dbReference type="EMBL" id="MEJ5945639.1"/>
    </source>
</evidence>